<accession>A0A401RNX4</accession>
<comment type="caution">
    <text evidence="1">The sequence shown here is derived from an EMBL/GenBank/DDBJ whole genome shotgun (WGS) entry which is preliminary data.</text>
</comment>
<evidence type="ECO:0000313" key="2">
    <source>
        <dbReference type="Proteomes" id="UP000287033"/>
    </source>
</evidence>
<organism evidence="1 2">
    <name type="scientific">Chiloscyllium punctatum</name>
    <name type="common">Brownbanded bambooshark</name>
    <name type="synonym">Hemiscyllium punctatum</name>
    <dbReference type="NCBI Taxonomy" id="137246"/>
    <lineage>
        <taxon>Eukaryota</taxon>
        <taxon>Metazoa</taxon>
        <taxon>Chordata</taxon>
        <taxon>Craniata</taxon>
        <taxon>Vertebrata</taxon>
        <taxon>Chondrichthyes</taxon>
        <taxon>Elasmobranchii</taxon>
        <taxon>Galeomorphii</taxon>
        <taxon>Galeoidea</taxon>
        <taxon>Orectolobiformes</taxon>
        <taxon>Hemiscylliidae</taxon>
        <taxon>Chiloscyllium</taxon>
    </lineage>
</organism>
<dbReference type="EMBL" id="BEZZ01001602">
    <property type="protein sequence ID" value="GCC19786.1"/>
    <property type="molecule type" value="Genomic_DNA"/>
</dbReference>
<dbReference type="AlphaFoldDB" id="A0A401RNX4"/>
<sequence length="83" mass="8962">MTLSMTLSEPSVPSEPIDFELPADEALRCPCSSPGGLDSGLFCGRLLHFLLRSWTQQQKKTGNSLPEQAAVEASQMDVNAVII</sequence>
<protein>
    <submittedName>
        <fullName evidence="1">Uncharacterized protein</fullName>
    </submittedName>
</protein>
<evidence type="ECO:0000313" key="1">
    <source>
        <dbReference type="EMBL" id="GCC19786.1"/>
    </source>
</evidence>
<keyword evidence="2" id="KW-1185">Reference proteome</keyword>
<reference evidence="1 2" key="1">
    <citation type="journal article" date="2018" name="Nat. Ecol. Evol.">
        <title>Shark genomes provide insights into elasmobranch evolution and the origin of vertebrates.</title>
        <authorList>
            <person name="Hara Y"/>
            <person name="Yamaguchi K"/>
            <person name="Onimaru K"/>
            <person name="Kadota M"/>
            <person name="Koyanagi M"/>
            <person name="Keeley SD"/>
            <person name="Tatsumi K"/>
            <person name="Tanaka K"/>
            <person name="Motone F"/>
            <person name="Kageyama Y"/>
            <person name="Nozu R"/>
            <person name="Adachi N"/>
            <person name="Nishimura O"/>
            <person name="Nakagawa R"/>
            <person name="Tanegashima C"/>
            <person name="Kiyatake I"/>
            <person name="Matsumoto R"/>
            <person name="Murakumo K"/>
            <person name="Nishida K"/>
            <person name="Terakita A"/>
            <person name="Kuratani S"/>
            <person name="Sato K"/>
            <person name="Hyodo S Kuraku.S."/>
        </authorList>
    </citation>
    <scope>NUCLEOTIDE SEQUENCE [LARGE SCALE GENOMIC DNA]</scope>
</reference>
<dbReference type="Proteomes" id="UP000287033">
    <property type="component" value="Unassembled WGS sequence"/>
</dbReference>
<proteinExistence type="predicted"/>
<gene>
    <name evidence="1" type="ORF">chiPu_0018530</name>
</gene>
<name>A0A401RNX4_CHIPU</name>